<reference evidence="3" key="1">
    <citation type="submission" date="2013-01" db="EMBL/GenBank/DDBJ databases">
        <title>Draft Genome Sequence of a Mulberry Tree, Morus notabilis C.K. Schneid.</title>
        <authorList>
            <person name="He N."/>
            <person name="Zhao S."/>
        </authorList>
    </citation>
    <scope>NUCLEOTIDE SEQUENCE</scope>
</reference>
<sequence>MPRVQRNLDLNGREALSYLFSNPLLLETRTKKKRSVIRESSSSSAGTVFSKGSEVSRGEEASCSPIRSSFRSR</sequence>
<evidence type="ECO:0000313" key="3">
    <source>
        <dbReference type="Proteomes" id="UP000030645"/>
    </source>
</evidence>
<keyword evidence="3" id="KW-1185">Reference proteome</keyword>
<evidence type="ECO:0000313" key="2">
    <source>
        <dbReference type="EMBL" id="EXB38288.1"/>
    </source>
</evidence>
<gene>
    <name evidence="2" type="ORF">L484_013921</name>
</gene>
<feature type="region of interest" description="Disordered" evidence="1">
    <location>
        <begin position="32"/>
        <end position="73"/>
    </location>
</feature>
<proteinExistence type="predicted"/>
<name>W9QJ49_9ROSA</name>
<protein>
    <submittedName>
        <fullName evidence="2">Uncharacterized protein</fullName>
    </submittedName>
</protein>
<accession>W9QJ49</accession>
<dbReference type="Proteomes" id="UP000030645">
    <property type="component" value="Unassembled WGS sequence"/>
</dbReference>
<dbReference type="EMBL" id="KE343687">
    <property type="protein sequence ID" value="EXB38288.1"/>
    <property type="molecule type" value="Genomic_DNA"/>
</dbReference>
<dbReference type="AlphaFoldDB" id="W9QJ49"/>
<evidence type="ECO:0000256" key="1">
    <source>
        <dbReference type="SAM" id="MobiDB-lite"/>
    </source>
</evidence>
<organism evidence="2 3">
    <name type="scientific">Morus notabilis</name>
    <dbReference type="NCBI Taxonomy" id="981085"/>
    <lineage>
        <taxon>Eukaryota</taxon>
        <taxon>Viridiplantae</taxon>
        <taxon>Streptophyta</taxon>
        <taxon>Embryophyta</taxon>
        <taxon>Tracheophyta</taxon>
        <taxon>Spermatophyta</taxon>
        <taxon>Magnoliopsida</taxon>
        <taxon>eudicotyledons</taxon>
        <taxon>Gunneridae</taxon>
        <taxon>Pentapetalae</taxon>
        <taxon>rosids</taxon>
        <taxon>fabids</taxon>
        <taxon>Rosales</taxon>
        <taxon>Moraceae</taxon>
        <taxon>Moreae</taxon>
        <taxon>Morus</taxon>
    </lineage>
</organism>